<dbReference type="OrthoDB" id="18982at2759"/>
<reference evidence="3 4" key="1">
    <citation type="journal article" date="2018" name="Mol. Biol. Evol.">
        <title>Analysis of the draft genome of the red seaweed Gracilariopsis chorda provides insights into genome size evolution in Rhodophyta.</title>
        <authorList>
            <person name="Lee J."/>
            <person name="Yang E.C."/>
            <person name="Graf L."/>
            <person name="Yang J.H."/>
            <person name="Qiu H."/>
            <person name="Zel Zion U."/>
            <person name="Chan C.X."/>
            <person name="Stephens T.G."/>
            <person name="Weber A.P.M."/>
            <person name="Boo G.H."/>
            <person name="Boo S.M."/>
            <person name="Kim K.M."/>
            <person name="Shin Y."/>
            <person name="Jung M."/>
            <person name="Lee S.J."/>
            <person name="Yim H.S."/>
            <person name="Lee J.H."/>
            <person name="Bhattacharya D."/>
            <person name="Yoon H.S."/>
        </authorList>
    </citation>
    <scope>NUCLEOTIDE SEQUENCE [LARGE SCALE GENOMIC DNA]</scope>
    <source>
        <strain evidence="3 4">SKKU-2015</strain>
        <tissue evidence="3">Whole body</tissue>
    </source>
</reference>
<evidence type="ECO:0000259" key="2">
    <source>
        <dbReference type="PROSITE" id="PS50835"/>
    </source>
</evidence>
<accession>A0A2V3IV27</accession>
<proteinExistence type="predicted"/>
<dbReference type="InterPro" id="IPR007110">
    <property type="entry name" value="Ig-like_dom"/>
</dbReference>
<name>A0A2V3IV27_9FLOR</name>
<protein>
    <submittedName>
        <fullName evidence="3">Putative vacuolar protein sorting-associated protein 13B</fullName>
    </submittedName>
</protein>
<comment type="caution">
    <text evidence="3">The sequence shown here is derived from an EMBL/GenBank/DDBJ whole genome shotgun (WGS) entry which is preliminary data.</text>
</comment>
<dbReference type="Proteomes" id="UP000247409">
    <property type="component" value="Unassembled WGS sequence"/>
</dbReference>
<dbReference type="PROSITE" id="PS50835">
    <property type="entry name" value="IG_LIKE"/>
    <property type="match status" value="1"/>
</dbReference>
<evidence type="ECO:0000313" key="3">
    <source>
        <dbReference type="EMBL" id="PXF45998.1"/>
    </source>
</evidence>
<feature type="domain" description="Ig-like" evidence="2">
    <location>
        <begin position="855"/>
        <end position="946"/>
    </location>
</feature>
<evidence type="ECO:0000256" key="1">
    <source>
        <dbReference type="SAM" id="MobiDB-lite"/>
    </source>
</evidence>
<gene>
    <name evidence="3" type="ORF">BWQ96_04254</name>
</gene>
<sequence length="2291" mass="255868">MGIFQNLVVDAVVRHFPRLRESLRFNLLRGKLHLEDVHVAPSFFILHDLPLQVTGGNVGSLSAHVPWTNIYSSPVRIEADDIHLSLEEVPFASSQQSVFEAFRSESEQEKKRHLAEGERGKSPISRMLFRFLPMLLDRLEMHVTNVTIELKFASGQVGVFRLKQLSTTPTPRSTTRGDLDKLVVASGISFCVSSHSSNPVLSFSDLSVTFGAAFVGGAWHVNLNMPNFKLSVDASLPNFLHTLSMRASRWRFAYLHQRPNTSIAEDPRSWLKYAVRCASSAFFERSTHISEAEARRKARIFVEYKELHVKRLKTLATATESERLIRLEDCLDAEAILHLRDQARKHAMADEVSSFATRDWLGWALHSGNMSNEQEELAEELKHSLAVAEYGNADTASELSDFATTWSKIRFGIASELISIILTDHNDIFILDVHAPTLKAEADSSLEAYTGSLAINDIRLLDGERCVWQRRQDLCSGSSSSAKKKNPFVEAKIYKLAYDNQVTMAFSMESSKALFDDMTDHGLRRLRHGVAFIQDLQCVLSGADKGTVESERMKLQNVTSISGPAFHLTSSIHIRGLVVVVKMVADNESTSSIETTCSFADIHFEIQANGAYRRTQSHCKMNLSAYKRPFSILQSEHTLASSPVTSESMELNIFQIGVDINVEVNGGHMRLRFDDFTGFLEIPQAGSLINAALGVQRRFRSKEQNRLGSFSDPAQDASSSSIAKTIAWTVDVPSMDFEIRDADKRGNTSELLKLHSRNAVYEWGGGRRHVVRAQRIEFFEALHRSAITLGVVSMFIDTEEEEEGRRPLLQTVHSDIDKLSITLSLDGLSRILSAVKTINTSLEYTGSVDKTTHRPLLNQESTEIDEDGSVDVCVQIHRAALRCKMNDARILMTGENLQWMRQGHVSSVFIDALEVRDFSDSSSLYQNVLRCVTTTNKHSSKHRAVTYVTSHGSTNLHLSSLQFVWLSSFFTRVSSLVHSFQSKLQETVQCTGGSSRLEKKSPPNRSPEVQESKPLTLQGWNLTLIFPCSPASAEAICITSSHITATISSRGQVISMREGQVLSRSSYALGDGARTDEIHSTRVNPWIVLIRGIDVDLSHYTDVTSSSSGQEQRTREKWSIEVLRRASVFVAPSQIQVIQMVIGILFAVNEADDDSDDLERSSDAADNALEEREIIHDASGERVKPMRHNVEEFILNLETHYISAEILNETSRSDTTPDSVANIELDPTRLSWKHSSRYQDGTCETSVLSWQLNCPSITLEDRTHDSPGTRRVVLHTVKDDVDSRFLPEVRPGREGRKIAFKIEAIQRIDMNSGTSSSYAISLHRAQIAVRPTLGLALIEFWEKCFASPPLCADGDRQSSHESDVGSCFSQQYDDDGTENAVATKAIAKEAPTSACGTSPRVRHPPCSKVTISLISSNILLFNGHTETDRPAVDIFLESGRVVVLKNDEEQLVDGSKINLRSVIVSLFRYGTDVYRTYESGTSGALQKSFWAHPSGIERYGYGTLVAKQNLLYDSAISTFGSPQQKQPYPINRSSMPRNASFGTTEVLIQVPNINVKLPVIEHNRIIVNVPNVTIESPLESLLEFILMLSDLELIPELNSIEGPDIVHLPEIQATIGNISIRTRVETTAALLSEHELVRNHATVRLRGSACLVVAEKFQAIEARVSASGDVVDEERGICDPILSQSTVCLEASTSQPRILKIRADRLLRIALSPLTVRASTGIAFATSEAIAKYGSSSGANPNHNDSNELLSRAEIYLSVPGFIVRCFAEQPRAQLLRLVFRDVQCFVMYPAAIEHEAKAEVSIRDIQLEDTISPHLQQSGIRESRSQFWTTIVSCLREYNREETHTRSPYISRIRTTSQYPQLLRGSSRGEEQPSVPVQPIFFCDMSWYLPFEGVKAQLGGAGLDIKINMGIFPTFVEWFGTLTHEFYAVQRAQKHSPSSSSASTKSFPVCVDHIVVEPVRVQLCVSAPPKDLQLAVTQKLFSWFLGAETADGVGFYLPRVVFTGDFGSVEQFTRTFSSSYITALQSRYMLKQFLFLAPQLARMARVLLTSWARRRSRVALITWEERSVGRQGSAQNSTAGIGLLGAVLETQFGLGTHIRAAHDIEIASEDYVPQASTAPVHDDSQVLETIDISDRNARAEGDSLDGRRLFLWLRTHDHRIPRNERFEQCFSFSQAVTMLVTSRFFLFVNRGTRTIQEPIITRASIAEYHISGKRITIVTVRSDRISPARFAALQRERDAPSLARHLRSLPRISQIQMHEIECISEEYASWLLQQLPAQNENLRSLLYPSR</sequence>
<evidence type="ECO:0000313" key="4">
    <source>
        <dbReference type="Proteomes" id="UP000247409"/>
    </source>
</evidence>
<dbReference type="EMBL" id="NBIV01000047">
    <property type="protein sequence ID" value="PXF45998.1"/>
    <property type="molecule type" value="Genomic_DNA"/>
</dbReference>
<keyword evidence="4" id="KW-1185">Reference proteome</keyword>
<feature type="region of interest" description="Disordered" evidence="1">
    <location>
        <begin position="991"/>
        <end position="1012"/>
    </location>
</feature>
<organism evidence="3 4">
    <name type="scientific">Gracilariopsis chorda</name>
    <dbReference type="NCBI Taxonomy" id="448386"/>
    <lineage>
        <taxon>Eukaryota</taxon>
        <taxon>Rhodophyta</taxon>
        <taxon>Florideophyceae</taxon>
        <taxon>Rhodymeniophycidae</taxon>
        <taxon>Gracilariales</taxon>
        <taxon>Gracilariaceae</taxon>
        <taxon>Gracilariopsis</taxon>
    </lineage>
</organism>